<dbReference type="PANTHER" id="PTHR43018">
    <property type="entry name" value="PHOSPHO-2-DEHYDRO-3-DEOXYHEPTONATE ALDOLASE"/>
    <property type="match status" value="1"/>
</dbReference>
<dbReference type="GO" id="GO:0016740">
    <property type="term" value="F:transferase activity"/>
    <property type="evidence" value="ECO:0007669"/>
    <property type="project" value="UniProtKB-KW"/>
</dbReference>
<dbReference type="InterPro" id="IPR036979">
    <property type="entry name" value="CM_dom_sf"/>
</dbReference>
<dbReference type="EMBL" id="JABBNU010000002">
    <property type="protein sequence ID" value="NMM47296.1"/>
    <property type="molecule type" value="Genomic_DNA"/>
</dbReference>
<dbReference type="EC" id="5.4.99.5" evidence="1"/>
<dbReference type="InterPro" id="IPR036263">
    <property type="entry name" value="Chorismate_II_sf"/>
</dbReference>
<evidence type="ECO:0000256" key="1">
    <source>
        <dbReference type="ARBA" id="ARBA00012404"/>
    </source>
</evidence>
<gene>
    <name evidence="4" type="ORF">HH304_02725</name>
</gene>
<sequence length="363" mass="40866">MKTNVIELFNQKRPVIVSGPCSAESEEQLLTTARLLADTGKVDILRAGIWKPRTRPGSFEGVGVEALGWMKKAKEETGLPISAEVAKFSHVFDSLKHDVDVMWIGARTTVNPFSVQEIADALQGTDATVFIKNPINPDIQLWAGAVERLSRAGITKIGLIHRGFSQHQKVKYRNDPKWQLALEMKRQFPELPMICDPSHICGNRELLQSVSQKALDLNMDGLMIESHINPEVALSDKDQQITPEVLNKMLSELVVRSKSIEDANFREKIDVLRSRIDIVDEDILKLLGDRMQIAEEIGRVKNDEGITILQPNRWDDIIEKSLVKGGLHGLSEKFMRAYLKVIHQESIDHQNNVMNKANKELAD</sequence>
<evidence type="ECO:0000256" key="2">
    <source>
        <dbReference type="ARBA" id="ARBA00022679"/>
    </source>
</evidence>
<accession>A0A848IU93</accession>
<feature type="domain" description="Chorismate mutase" evidence="3">
    <location>
        <begin position="263"/>
        <end position="354"/>
    </location>
</feature>
<reference evidence="4 5" key="1">
    <citation type="submission" date="2020-04" db="EMBL/GenBank/DDBJ databases">
        <title>Flammeovirgaceae bacterium KN852 isolated from deep sea.</title>
        <authorList>
            <person name="Zhang D.-C."/>
        </authorList>
    </citation>
    <scope>NUCLEOTIDE SEQUENCE [LARGE SCALE GENOMIC DNA]</scope>
    <source>
        <strain evidence="4 5">KN852</strain>
    </source>
</reference>
<dbReference type="PANTHER" id="PTHR43018:SF1">
    <property type="entry name" value="PROTEIN AROA(G)"/>
    <property type="match status" value="1"/>
</dbReference>
<dbReference type="SUPFAM" id="SSF51569">
    <property type="entry name" value="Aldolase"/>
    <property type="match status" value="1"/>
</dbReference>
<evidence type="ECO:0000313" key="5">
    <source>
        <dbReference type="Proteomes" id="UP000559010"/>
    </source>
</evidence>
<protein>
    <recommendedName>
        <fullName evidence="1">chorismate mutase</fullName>
        <ecNumber evidence="1">5.4.99.5</ecNumber>
    </recommendedName>
</protein>
<dbReference type="SMART" id="SM00830">
    <property type="entry name" value="CM_2"/>
    <property type="match status" value="1"/>
</dbReference>
<dbReference type="Proteomes" id="UP000559010">
    <property type="component" value="Unassembled WGS sequence"/>
</dbReference>
<evidence type="ECO:0000313" key="4">
    <source>
        <dbReference type="EMBL" id="NMM47296.1"/>
    </source>
</evidence>
<dbReference type="InterPro" id="IPR013785">
    <property type="entry name" value="Aldolase_TIM"/>
</dbReference>
<comment type="caution">
    <text evidence="4">The sequence shown here is derived from an EMBL/GenBank/DDBJ whole genome shotgun (WGS) entry which is preliminary data.</text>
</comment>
<dbReference type="AlphaFoldDB" id="A0A848IU93"/>
<dbReference type="Gene3D" id="1.20.59.10">
    <property type="entry name" value="Chorismate mutase"/>
    <property type="match status" value="1"/>
</dbReference>
<keyword evidence="2" id="KW-0808">Transferase</keyword>
<dbReference type="Pfam" id="PF00793">
    <property type="entry name" value="DAHP_synth_1"/>
    <property type="match status" value="1"/>
</dbReference>
<proteinExistence type="predicted"/>
<dbReference type="RefSeq" id="WP_169677927.1">
    <property type="nucleotide sequence ID" value="NZ_JABBNU010000002.1"/>
</dbReference>
<dbReference type="GO" id="GO:0046417">
    <property type="term" value="P:chorismate metabolic process"/>
    <property type="evidence" value="ECO:0007669"/>
    <property type="project" value="InterPro"/>
</dbReference>
<dbReference type="InterPro" id="IPR002701">
    <property type="entry name" value="CM_II_prokaryot"/>
</dbReference>
<evidence type="ECO:0000259" key="3">
    <source>
        <dbReference type="PROSITE" id="PS51168"/>
    </source>
</evidence>
<dbReference type="InterPro" id="IPR006218">
    <property type="entry name" value="DAHP1/KDSA"/>
</dbReference>
<organism evidence="4 5">
    <name type="scientific">Marinigracilibium pacificum</name>
    <dbReference type="NCBI Taxonomy" id="2729599"/>
    <lineage>
        <taxon>Bacteria</taxon>
        <taxon>Pseudomonadati</taxon>
        <taxon>Bacteroidota</taxon>
        <taxon>Cytophagia</taxon>
        <taxon>Cytophagales</taxon>
        <taxon>Flammeovirgaceae</taxon>
        <taxon>Marinigracilibium</taxon>
    </lineage>
</organism>
<dbReference type="Gene3D" id="3.20.20.70">
    <property type="entry name" value="Aldolase class I"/>
    <property type="match status" value="1"/>
</dbReference>
<name>A0A848IU93_9BACT</name>
<dbReference type="SUPFAM" id="SSF48600">
    <property type="entry name" value="Chorismate mutase II"/>
    <property type="match status" value="1"/>
</dbReference>
<keyword evidence="5" id="KW-1185">Reference proteome</keyword>
<dbReference type="GO" id="GO:0004106">
    <property type="term" value="F:chorismate mutase activity"/>
    <property type="evidence" value="ECO:0007669"/>
    <property type="project" value="UniProtKB-EC"/>
</dbReference>
<dbReference type="PROSITE" id="PS51168">
    <property type="entry name" value="CHORISMATE_MUT_2"/>
    <property type="match status" value="1"/>
</dbReference>
<dbReference type="Pfam" id="PF01817">
    <property type="entry name" value="CM_2"/>
    <property type="match status" value="1"/>
</dbReference>
<dbReference type="InterPro" id="IPR052899">
    <property type="entry name" value="Class-I_DAHP_synthase"/>
</dbReference>